<dbReference type="GO" id="GO:0019509">
    <property type="term" value="P:L-methionine salvage from methylthioadenosine"/>
    <property type="evidence" value="ECO:0007669"/>
    <property type="project" value="UniProtKB-UniPathway"/>
</dbReference>
<keyword evidence="4 7" id="KW-0378">Hydrolase</keyword>
<dbReference type="GO" id="GO:0019284">
    <property type="term" value="P:L-methionine salvage from S-adenosylmethionine"/>
    <property type="evidence" value="ECO:0007669"/>
    <property type="project" value="TreeGrafter"/>
</dbReference>
<dbReference type="UniPathway" id="UPA00904">
    <property type="reaction ID" value="UER00871"/>
</dbReference>
<protein>
    <recommendedName>
        <fullName evidence="2">adenosylhomocysteine nucleosidase</fullName>
        <ecNumber evidence="2">3.2.2.9</ecNumber>
    </recommendedName>
</protein>
<dbReference type="Gene3D" id="3.40.50.1580">
    <property type="entry name" value="Nucleoside phosphorylase domain"/>
    <property type="match status" value="1"/>
</dbReference>
<dbReference type="GO" id="GO:0008782">
    <property type="term" value="F:adenosylhomocysteine nucleosidase activity"/>
    <property type="evidence" value="ECO:0007669"/>
    <property type="project" value="UniProtKB-EC"/>
</dbReference>
<dbReference type="Proteomes" id="UP000284751">
    <property type="component" value="Unassembled WGS sequence"/>
</dbReference>
<dbReference type="GO" id="GO:0008930">
    <property type="term" value="F:methylthioadenosine nucleosidase activity"/>
    <property type="evidence" value="ECO:0007669"/>
    <property type="project" value="InterPro"/>
</dbReference>
<dbReference type="PANTHER" id="PTHR46832:SF1">
    <property type="entry name" value="5'-METHYLTHIOADENOSINE_S-ADENOSYLHOMOCYSTEINE NUCLEOSIDASE"/>
    <property type="match status" value="1"/>
</dbReference>
<dbReference type="InterPro" id="IPR010049">
    <property type="entry name" value="MTA_SAH_Nsdase"/>
</dbReference>
<comment type="caution">
    <text evidence="7">The sequence shown here is derived from an EMBL/GenBank/DDBJ whole genome shotgun (WGS) entry which is preliminary data.</text>
</comment>
<reference evidence="7 8" key="1">
    <citation type="submission" date="2018-08" db="EMBL/GenBank/DDBJ databases">
        <title>A genome reference for cultivated species of the human gut microbiota.</title>
        <authorList>
            <person name="Zou Y."/>
            <person name="Xue W."/>
            <person name="Luo G."/>
        </authorList>
    </citation>
    <scope>NUCLEOTIDE SEQUENCE [LARGE SCALE GENOMIC DNA]</scope>
    <source>
        <strain evidence="7 8">AF28-26</strain>
    </source>
</reference>
<keyword evidence="5" id="KW-0486">Methionine biosynthesis</keyword>
<dbReference type="NCBIfam" id="NF004079">
    <property type="entry name" value="PRK05584.1"/>
    <property type="match status" value="1"/>
</dbReference>
<dbReference type="CDD" id="cd09008">
    <property type="entry name" value="MTAN"/>
    <property type="match status" value="1"/>
</dbReference>
<evidence type="ECO:0000256" key="4">
    <source>
        <dbReference type="ARBA" id="ARBA00022801"/>
    </source>
</evidence>
<gene>
    <name evidence="7" type="ORF">DWY99_08055</name>
</gene>
<evidence type="ECO:0000256" key="1">
    <source>
        <dbReference type="ARBA" id="ARBA00004945"/>
    </source>
</evidence>
<evidence type="ECO:0000256" key="5">
    <source>
        <dbReference type="ARBA" id="ARBA00023167"/>
    </source>
</evidence>
<feature type="domain" description="Nucleoside phosphorylase" evidence="6">
    <location>
        <begin position="2"/>
        <end position="225"/>
    </location>
</feature>
<dbReference type="NCBIfam" id="TIGR01704">
    <property type="entry name" value="MTA_SAH-Nsdase"/>
    <property type="match status" value="1"/>
</dbReference>
<dbReference type="EC" id="3.2.2.9" evidence="2"/>
<dbReference type="SUPFAM" id="SSF53167">
    <property type="entry name" value="Purine and uridine phosphorylases"/>
    <property type="match status" value="1"/>
</dbReference>
<comment type="pathway">
    <text evidence="1">Amino-acid biosynthesis; L-methionine biosynthesis via salvage pathway; S-methyl-5-thio-alpha-D-ribose 1-phosphate from S-methyl-5'-thioadenosine (hydrolase route): step 1/2.</text>
</comment>
<proteinExistence type="predicted"/>
<evidence type="ECO:0000256" key="2">
    <source>
        <dbReference type="ARBA" id="ARBA00011974"/>
    </source>
</evidence>
<evidence type="ECO:0000313" key="7">
    <source>
        <dbReference type="EMBL" id="RGQ40374.1"/>
    </source>
</evidence>
<dbReference type="PANTHER" id="PTHR46832">
    <property type="entry name" value="5'-METHYLTHIOADENOSINE/S-ADENOSYLHOMOCYSTEINE NUCLEOSIDASE"/>
    <property type="match status" value="1"/>
</dbReference>
<evidence type="ECO:0000259" key="6">
    <source>
        <dbReference type="Pfam" id="PF01048"/>
    </source>
</evidence>
<dbReference type="InterPro" id="IPR000845">
    <property type="entry name" value="Nucleoside_phosphorylase_d"/>
</dbReference>
<evidence type="ECO:0000256" key="3">
    <source>
        <dbReference type="ARBA" id="ARBA00022605"/>
    </source>
</evidence>
<dbReference type="GO" id="GO:0009164">
    <property type="term" value="P:nucleoside catabolic process"/>
    <property type="evidence" value="ECO:0007669"/>
    <property type="project" value="InterPro"/>
</dbReference>
<name>A0A412AX64_9FIRM</name>
<dbReference type="GO" id="GO:0005829">
    <property type="term" value="C:cytosol"/>
    <property type="evidence" value="ECO:0007669"/>
    <property type="project" value="TreeGrafter"/>
</dbReference>
<sequence length="230" mass="24644">MIGLIGAMAVEVELIKDNMTEKREETISGITFVQGKLEGVDCVAAVSGIGKVNAAMCAQTMILRYHPRLIINTGVAGGMGKGIKISDIVVADSVVQHDMDTSDLGDPKGFISGIDRIQIPCDEKLNDKVRVAAEAVEGLACHQGIIATGDQFVGSKDKLNRLMEEFGAVACEMEGGSIGQVCYINKVPFTVVRAISDNANDDAHMDYPKFLKIAVKKSFKLLTELMPLLA</sequence>
<organism evidence="7 8">
    <name type="scientific">[Clostridium] leptum</name>
    <dbReference type="NCBI Taxonomy" id="1535"/>
    <lineage>
        <taxon>Bacteria</taxon>
        <taxon>Bacillati</taxon>
        <taxon>Bacillota</taxon>
        <taxon>Clostridia</taxon>
        <taxon>Eubacteriales</taxon>
        <taxon>Oscillospiraceae</taxon>
        <taxon>Oscillospiraceae incertae sedis</taxon>
    </lineage>
</organism>
<accession>A0A412AX64</accession>
<keyword evidence="7" id="KW-0326">Glycosidase</keyword>
<evidence type="ECO:0000313" key="8">
    <source>
        <dbReference type="Proteomes" id="UP000284751"/>
    </source>
</evidence>
<dbReference type="InterPro" id="IPR035994">
    <property type="entry name" value="Nucleoside_phosphorylase_sf"/>
</dbReference>
<keyword evidence="3" id="KW-0028">Amino-acid biosynthesis</keyword>
<dbReference type="EMBL" id="QRTC01000028">
    <property type="protein sequence ID" value="RGQ40374.1"/>
    <property type="molecule type" value="Genomic_DNA"/>
</dbReference>
<dbReference type="Pfam" id="PF01048">
    <property type="entry name" value="PNP_UDP_1"/>
    <property type="match status" value="1"/>
</dbReference>
<dbReference type="AlphaFoldDB" id="A0A412AX64"/>